<gene>
    <name evidence="7" type="primary">yadH</name>
    <name evidence="7" type="ORF">CI610_03224</name>
</gene>
<evidence type="ECO:0000256" key="2">
    <source>
        <dbReference type="ARBA" id="ARBA00022692"/>
    </source>
</evidence>
<evidence type="ECO:0000313" key="7">
    <source>
        <dbReference type="EMBL" id="PJE77844.1"/>
    </source>
</evidence>
<feature type="transmembrane region" description="Helical" evidence="5">
    <location>
        <begin position="76"/>
        <end position="102"/>
    </location>
</feature>
<evidence type="ECO:0000259" key="6">
    <source>
        <dbReference type="PROSITE" id="PS51012"/>
    </source>
</evidence>
<feature type="transmembrane region" description="Helical" evidence="5">
    <location>
        <begin position="122"/>
        <end position="148"/>
    </location>
</feature>
<dbReference type="NCBIfam" id="NF011648">
    <property type="entry name" value="PRK15066.1"/>
    <property type="match status" value="1"/>
</dbReference>
<evidence type="ECO:0000256" key="5">
    <source>
        <dbReference type="SAM" id="Phobius"/>
    </source>
</evidence>
<dbReference type="AlphaFoldDB" id="A0A2H9T3R3"/>
<accession>A0A2H9T3R3</accession>
<keyword evidence="3 5" id="KW-1133">Transmembrane helix</keyword>
<name>A0A2H9T3R3_9ZZZZ</name>
<dbReference type="PANTHER" id="PTHR43332:SF2">
    <property type="entry name" value="INNER MEMBRANE TRANSPORT PERMEASE YADH"/>
    <property type="match status" value="1"/>
</dbReference>
<protein>
    <submittedName>
        <fullName evidence="7">Inner membrane transport permease YadH</fullName>
    </submittedName>
</protein>
<dbReference type="PIRSF" id="PIRSF006648">
    <property type="entry name" value="DrrB"/>
    <property type="match status" value="1"/>
</dbReference>
<keyword evidence="4 5" id="KW-0472">Membrane</keyword>
<feature type="transmembrane region" description="Helical" evidence="5">
    <location>
        <begin position="188"/>
        <end position="209"/>
    </location>
</feature>
<proteinExistence type="predicted"/>
<dbReference type="GO" id="GO:0140359">
    <property type="term" value="F:ABC-type transporter activity"/>
    <property type="evidence" value="ECO:0007669"/>
    <property type="project" value="InterPro"/>
</dbReference>
<dbReference type="EMBL" id="NSIT01000349">
    <property type="protein sequence ID" value="PJE77844.1"/>
    <property type="molecule type" value="Genomic_DNA"/>
</dbReference>
<comment type="subcellular location">
    <subcellularLocation>
        <location evidence="1">Membrane</location>
        <topology evidence="1">Multi-pass membrane protein</topology>
    </subcellularLocation>
</comment>
<dbReference type="InterPro" id="IPR047817">
    <property type="entry name" value="ABC2_TM_bact-type"/>
</dbReference>
<evidence type="ECO:0000256" key="1">
    <source>
        <dbReference type="ARBA" id="ARBA00004141"/>
    </source>
</evidence>
<comment type="caution">
    <text evidence="7">The sequence shown here is derived from an EMBL/GenBank/DDBJ whole genome shotgun (WGS) entry which is preliminary data.</text>
</comment>
<dbReference type="PROSITE" id="PS51012">
    <property type="entry name" value="ABC_TM2"/>
    <property type="match status" value="1"/>
</dbReference>
<dbReference type="InterPro" id="IPR000412">
    <property type="entry name" value="ABC_2_transport"/>
</dbReference>
<dbReference type="InterPro" id="IPR052522">
    <property type="entry name" value="ABC-2_transport_permease"/>
</dbReference>
<feature type="transmembrane region" description="Helical" evidence="5">
    <location>
        <begin position="154"/>
        <end position="181"/>
    </location>
</feature>
<evidence type="ECO:0000256" key="4">
    <source>
        <dbReference type="ARBA" id="ARBA00023136"/>
    </source>
</evidence>
<organism evidence="7">
    <name type="scientific">invertebrate metagenome</name>
    <dbReference type="NCBI Taxonomy" id="1711999"/>
    <lineage>
        <taxon>unclassified sequences</taxon>
        <taxon>metagenomes</taxon>
        <taxon>organismal metagenomes</taxon>
    </lineage>
</organism>
<dbReference type="PANTHER" id="PTHR43332">
    <property type="entry name" value="INNER MEMBRANE TRANSPORT PERMEASE YADH-RELATED"/>
    <property type="match status" value="1"/>
</dbReference>
<sequence>MKQPNYEQPEIKPVHDLSQFHTQWIAFKTIVVREIRRFLRVWPQTLLPSAITITLYFIIFGSVIGSRVGTMEGYDYMTYIVPGLVMMSVIINSFTNVAFSFFSSKFQRDVEELLVSPASNWVILAGYVCGGVTRGLLTGIIVMMLGLFFTNITIAHIGITLLTAIMTAFLFAMGGFVNAVFARKFDDVSIVPTFILTPLTYLGGVFYSIEVLPSVWQKVSLINPILYQVNAFRYGILGISSGVNIATAFLVMTIAILLLGGYCLYLLNSGKGLRS</sequence>
<feature type="transmembrane region" description="Helical" evidence="5">
    <location>
        <begin position="46"/>
        <end position="64"/>
    </location>
</feature>
<evidence type="ECO:0000256" key="3">
    <source>
        <dbReference type="ARBA" id="ARBA00022989"/>
    </source>
</evidence>
<keyword evidence="2 5" id="KW-0812">Transmembrane</keyword>
<feature type="transmembrane region" description="Helical" evidence="5">
    <location>
        <begin position="245"/>
        <end position="267"/>
    </location>
</feature>
<dbReference type="GO" id="GO:0043190">
    <property type="term" value="C:ATP-binding cassette (ABC) transporter complex"/>
    <property type="evidence" value="ECO:0007669"/>
    <property type="project" value="InterPro"/>
</dbReference>
<reference evidence="7" key="1">
    <citation type="journal article" date="2017" name="Appl. Environ. Microbiol.">
        <title>Molecular characterization of an Endozoicomonas-like organism causing infection in king scallop Pecten maximus L.</title>
        <authorList>
            <person name="Cano I."/>
            <person name="van Aerle R."/>
            <person name="Ross S."/>
            <person name="Verner-Jeffreys D.W."/>
            <person name="Paley R.K."/>
            <person name="Rimmer G."/>
            <person name="Ryder D."/>
            <person name="Hooper P."/>
            <person name="Stone D."/>
            <person name="Feist S.W."/>
        </authorList>
    </citation>
    <scope>NUCLEOTIDE SEQUENCE</scope>
</reference>
<feature type="domain" description="ABC transmembrane type-2" evidence="6">
    <location>
        <begin position="40"/>
        <end position="270"/>
    </location>
</feature>
<dbReference type="PRINTS" id="PR00164">
    <property type="entry name" value="ABC2TRNSPORT"/>
</dbReference>
<dbReference type="InterPro" id="IPR013525">
    <property type="entry name" value="ABC2_TM"/>
</dbReference>
<dbReference type="Pfam" id="PF01061">
    <property type="entry name" value="ABC2_membrane"/>
    <property type="match status" value="1"/>
</dbReference>